<organism evidence="13 14">
    <name type="scientific">Thalassiosira pseudonana</name>
    <name type="common">Marine diatom</name>
    <name type="synonym">Cyclotella nana</name>
    <dbReference type="NCBI Taxonomy" id="35128"/>
    <lineage>
        <taxon>Eukaryota</taxon>
        <taxon>Sar</taxon>
        <taxon>Stramenopiles</taxon>
        <taxon>Ochrophyta</taxon>
        <taxon>Bacillariophyta</taxon>
        <taxon>Coscinodiscophyceae</taxon>
        <taxon>Thalassiosirophycidae</taxon>
        <taxon>Thalassiosirales</taxon>
        <taxon>Thalassiosiraceae</taxon>
        <taxon>Thalassiosira</taxon>
    </lineage>
</organism>
<keyword evidence="10" id="KW-0325">Glycoprotein</keyword>
<dbReference type="InterPro" id="IPR037675">
    <property type="entry name" value="PIG-O_N"/>
</dbReference>
<evidence type="ECO:0000256" key="2">
    <source>
        <dbReference type="ARBA" id="ARBA00004687"/>
    </source>
</evidence>
<comment type="subcellular location">
    <subcellularLocation>
        <location evidence="1">Endoplasmic reticulum membrane</location>
        <topology evidence="1">Multi-pass membrane protein</topology>
    </subcellularLocation>
</comment>
<dbReference type="PANTHER" id="PTHR23071">
    <property type="entry name" value="PHOSPHATIDYLINOSITOL GLYCAN"/>
    <property type="match status" value="1"/>
</dbReference>
<feature type="transmembrane region" description="Helical" evidence="12">
    <location>
        <begin position="59"/>
        <end position="81"/>
    </location>
</feature>
<feature type="transmembrane region" description="Helical" evidence="12">
    <location>
        <begin position="858"/>
        <end position="879"/>
    </location>
</feature>
<evidence type="ECO:0000256" key="9">
    <source>
        <dbReference type="ARBA" id="ARBA00023136"/>
    </source>
</evidence>
<comment type="pathway">
    <text evidence="2">Glycolipid biosynthesis; glycosylphosphatidylinositol-anchor biosynthesis.</text>
</comment>
<evidence type="ECO:0000313" key="13">
    <source>
        <dbReference type="EMBL" id="EED87515.1"/>
    </source>
</evidence>
<evidence type="ECO:0000256" key="1">
    <source>
        <dbReference type="ARBA" id="ARBA00004477"/>
    </source>
</evidence>
<reference evidence="13 14" key="2">
    <citation type="journal article" date="2008" name="Nature">
        <title>The Phaeodactylum genome reveals the evolutionary history of diatom genomes.</title>
        <authorList>
            <person name="Bowler C."/>
            <person name="Allen A.E."/>
            <person name="Badger J.H."/>
            <person name="Grimwood J."/>
            <person name="Jabbari K."/>
            <person name="Kuo A."/>
            <person name="Maheswari U."/>
            <person name="Martens C."/>
            <person name="Maumus F."/>
            <person name="Otillar R.P."/>
            <person name="Rayko E."/>
            <person name="Salamov A."/>
            <person name="Vandepoele K."/>
            <person name="Beszteri B."/>
            <person name="Gruber A."/>
            <person name="Heijde M."/>
            <person name="Katinka M."/>
            <person name="Mock T."/>
            <person name="Valentin K."/>
            <person name="Verret F."/>
            <person name="Berges J.A."/>
            <person name="Brownlee C."/>
            <person name="Cadoret J.P."/>
            <person name="Chiovitti A."/>
            <person name="Choi C.J."/>
            <person name="Coesel S."/>
            <person name="De Martino A."/>
            <person name="Detter J.C."/>
            <person name="Durkin C."/>
            <person name="Falciatore A."/>
            <person name="Fournet J."/>
            <person name="Haruta M."/>
            <person name="Huysman M.J."/>
            <person name="Jenkins B.D."/>
            <person name="Jiroutova K."/>
            <person name="Jorgensen R.E."/>
            <person name="Joubert Y."/>
            <person name="Kaplan A."/>
            <person name="Kroger N."/>
            <person name="Kroth P.G."/>
            <person name="La Roche J."/>
            <person name="Lindquist E."/>
            <person name="Lommer M."/>
            <person name="Martin-Jezequel V."/>
            <person name="Lopez P.J."/>
            <person name="Lucas S."/>
            <person name="Mangogna M."/>
            <person name="McGinnis K."/>
            <person name="Medlin L.K."/>
            <person name="Montsant A."/>
            <person name="Oudot-Le Secq M.P."/>
            <person name="Napoli C."/>
            <person name="Obornik M."/>
            <person name="Parker M.S."/>
            <person name="Petit J.L."/>
            <person name="Porcel B.M."/>
            <person name="Poulsen N."/>
            <person name="Robison M."/>
            <person name="Rychlewski L."/>
            <person name="Rynearson T.A."/>
            <person name="Schmutz J."/>
            <person name="Shapiro H."/>
            <person name="Siaut M."/>
            <person name="Stanley M."/>
            <person name="Sussman M.R."/>
            <person name="Taylor A.R."/>
            <person name="Vardi A."/>
            <person name="von Dassow P."/>
            <person name="Vyverman W."/>
            <person name="Willis A."/>
            <person name="Wyrwicz L.S."/>
            <person name="Rokhsar D.S."/>
            <person name="Weissenbach J."/>
            <person name="Armbrust E.V."/>
            <person name="Green B.R."/>
            <person name="Van de Peer Y."/>
            <person name="Grigoriev I.V."/>
        </authorList>
    </citation>
    <scope>NUCLEOTIDE SEQUENCE [LARGE SCALE GENOMIC DNA]</scope>
    <source>
        <strain evidence="13 14">CCMP1335</strain>
    </source>
</reference>
<dbReference type="GO" id="GO:0005789">
    <property type="term" value="C:endoplasmic reticulum membrane"/>
    <property type="evidence" value="ECO:0000318"/>
    <property type="project" value="GO_Central"/>
</dbReference>
<dbReference type="PANTHER" id="PTHR23071:SF1">
    <property type="entry name" value="GPI ETHANOLAMINE PHOSPHATE TRANSFERASE 3"/>
    <property type="match status" value="1"/>
</dbReference>
<feature type="region of interest" description="Disordered" evidence="11">
    <location>
        <begin position="1"/>
        <end position="51"/>
    </location>
</feature>
<dbReference type="InterPro" id="IPR039524">
    <property type="entry name" value="PIGO/GPI13"/>
</dbReference>
<dbReference type="UniPathway" id="UPA00196"/>
<keyword evidence="9 12" id="KW-0472">Membrane</keyword>
<dbReference type="GeneID" id="7448271"/>
<comment type="similarity">
    <text evidence="3">Belongs to the PIGG/PIGN/PIGO family. PIGO subfamily.</text>
</comment>
<evidence type="ECO:0000313" key="14">
    <source>
        <dbReference type="Proteomes" id="UP000001449"/>
    </source>
</evidence>
<dbReference type="InterPro" id="IPR017850">
    <property type="entry name" value="Alkaline_phosphatase_core_sf"/>
</dbReference>
<dbReference type="HOGENOM" id="CLU_291614_0_0_1"/>
<dbReference type="Gene3D" id="3.40.720.10">
    <property type="entry name" value="Alkaline Phosphatase, subunit A"/>
    <property type="match status" value="1"/>
</dbReference>
<proteinExistence type="inferred from homology"/>
<feature type="transmembrane region" description="Helical" evidence="12">
    <location>
        <begin position="590"/>
        <end position="609"/>
    </location>
</feature>
<evidence type="ECO:0000256" key="10">
    <source>
        <dbReference type="ARBA" id="ARBA00023180"/>
    </source>
</evidence>
<dbReference type="PaxDb" id="35128-Thaps11996"/>
<dbReference type="STRING" id="35128.B8CG60"/>
<evidence type="ECO:0000256" key="12">
    <source>
        <dbReference type="SAM" id="Phobius"/>
    </source>
</evidence>
<dbReference type="Proteomes" id="UP000001449">
    <property type="component" value="Chromosome 23"/>
</dbReference>
<dbReference type="InterPro" id="IPR002591">
    <property type="entry name" value="Phosphodiest/P_Trfase"/>
</dbReference>
<feature type="compositionally biased region" description="Low complexity" evidence="11">
    <location>
        <begin position="36"/>
        <end position="51"/>
    </location>
</feature>
<feature type="compositionally biased region" description="Low complexity" evidence="11">
    <location>
        <begin position="9"/>
        <end position="18"/>
    </location>
</feature>
<evidence type="ECO:0000256" key="11">
    <source>
        <dbReference type="SAM" id="MobiDB-lite"/>
    </source>
</evidence>
<feature type="transmembrane region" description="Helical" evidence="12">
    <location>
        <begin position="941"/>
        <end position="964"/>
    </location>
</feature>
<keyword evidence="14" id="KW-1185">Reference proteome</keyword>
<reference evidence="13 14" key="1">
    <citation type="journal article" date="2004" name="Science">
        <title>The genome of the diatom Thalassiosira pseudonana: ecology, evolution, and metabolism.</title>
        <authorList>
            <person name="Armbrust E.V."/>
            <person name="Berges J.A."/>
            <person name="Bowler C."/>
            <person name="Green B.R."/>
            <person name="Martinez D."/>
            <person name="Putnam N.H."/>
            <person name="Zhou S."/>
            <person name="Allen A.E."/>
            <person name="Apt K.E."/>
            <person name="Bechner M."/>
            <person name="Brzezinski M.A."/>
            <person name="Chaal B.K."/>
            <person name="Chiovitti A."/>
            <person name="Davis A.K."/>
            <person name="Demarest M.S."/>
            <person name="Detter J.C."/>
            <person name="Glavina T."/>
            <person name="Goodstein D."/>
            <person name="Hadi M.Z."/>
            <person name="Hellsten U."/>
            <person name="Hildebrand M."/>
            <person name="Jenkins B.D."/>
            <person name="Jurka J."/>
            <person name="Kapitonov V.V."/>
            <person name="Kroger N."/>
            <person name="Lau W.W."/>
            <person name="Lane T.W."/>
            <person name="Larimer F.W."/>
            <person name="Lippmeier J.C."/>
            <person name="Lucas S."/>
            <person name="Medina M."/>
            <person name="Montsant A."/>
            <person name="Obornik M."/>
            <person name="Parker M.S."/>
            <person name="Palenik B."/>
            <person name="Pazour G.J."/>
            <person name="Richardson P.M."/>
            <person name="Rynearson T.A."/>
            <person name="Saito M.A."/>
            <person name="Schwartz D.C."/>
            <person name="Thamatrakoln K."/>
            <person name="Valentin K."/>
            <person name="Vardi A."/>
            <person name="Wilkerson F.P."/>
            <person name="Rokhsar D.S."/>
        </authorList>
    </citation>
    <scope>NUCLEOTIDE SEQUENCE [LARGE SCALE GENOMIC DNA]</scope>
    <source>
        <strain evidence="13 14">CCMP1335</strain>
    </source>
</reference>
<feature type="transmembrane region" description="Helical" evidence="12">
    <location>
        <begin position="751"/>
        <end position="768"/>
    </location>
</feature>
<dbReference type="InParanoid" id="B8CG60"/>
<feature type="transmembrane region" description="Helical" evidence="12">
    <location>
        <begin position="808"/>
        <end position="830"/>
    </location>
</feature>
<sequence>MTNPRRKTASSASSRKAAVPSTASNNNLHDDDHEPSPSLMSSPDSPCPDNESSNKLHSLYLLLPPLLLLSGLSVFTQSFFLSRTAFTARSSCQIGSAGELLVDALQLSEDHVDFMRDEGWLTDSKGVNGGGGCWTPRRVDSMAILVVDALRFDFARDHLPLSVGSRLFPGKLSNSTRSKGRGYSQLYQFVADPPTVTMQRLKGLTTGGLPTFADITGSFGGASVDEDSWVEQLKNTPWTRRHHISVGGDGSKKPLIGFVGDDTWVDLFPTQFDDSNPYPSFNTRDLDTVDNGCLMHLPRLLDGLLGLKKQSEFSSNNKHNNATSFELIVAHFLGVDHVGHTYGPNDPHMERKLNQMDGMLSHTLDAIDDAPEESCIVAFVLGDHGMTEDGNHGGGTSEEVNAGLFVHFSPGCHYEDESMQQYRIGRLDGGEIGFDSVRAFESIHQIDLVPTISLLLGLPIPYANIGGLVPDLLPTPRTGSGDVASPTPHSATALALNAAQVWSYLDAYSKISSDLPVDRLKELKELLDSATLVFKEALASSQKQALLHADEGKQHHDSIAYRQACGLFKLFLAESTDLGKRVWTQFNEGGMMFGIGILVVAWIMTFPLWKRNVRNELWAVLSWRRSDDSMKGHIKCAETASHNKLVPSASSMQSFRQIELIAAIAFMIFQCGVLTFGNSYIDHEREVVTFFLAILCLLVFRRWYFATAGHTSNAGLQNSVVYLPLMVAFSARANDVFVTGHGLDPSIRMHLAHHSVVFLSSLLVLILLRLRWFCGSSSRSALIDVVAIICLAFSWWEKRSRDHSRNGFIMARCAIALIFAGLLHSCYAMYRRKRMTSKGGYRSDREWTEMTQLASFRAMMFITIVTGPSTASTAVLMVVQTAALSQMMEAGGNREIDAPVMAALWRLAIRHVFFATNHHCSFNRLHFSAAFVATETFEFHIAGASLFMNTFGWEIIGTTLVLVLSRTCRGKARRSVWTWFCFYQWTETVASCMSVSVMKRHLMVWAIFAPRFMFAAVFTGLTLFLCFVDVVVSIVTTSSAVMRKQLV</sequence>
<evidence type="ECO:0000256" key="5">
    <source>
        <dbReference type="ARBA" id="ARBA00022679"/>
    </source>
</evidence>
<dbReference type="Pfam" id="PF01663">
    <property type="entry name" value="Phosphodiest"/>
    <property type="match status" value="1"/>
</dbReference>
<dbReference type="eggNOG" id="KOG2126">
    <property type="taxonomic scope" value="Eukaryota"/>
</dbReference>
<feature type="transmembrane region" description="Helical" evidence="12">
    <location>
        <begin position="660"/>
        <end position="681"/>
    </location>
</feature>
<name>B8CG60_THAPS</name>
<feature type="transmembrane region" description="Helical" evidence="12">
    <location>
        <begin position="780"/>
        <end position="796"/>
    </location>
</feature>
<evidence type="ECO:0000256" key="8">
    <source>
        <dbReference type="ARBA" id="ARBA00022989"/>
    </source>
</evidence>
<dbReference type="EMBL" id="CM000654">
    <property type="protein sequence ID" value="EED87515.1"/>
    <property type="molecule type" value="Genomic_DNA"/>
</dbReference>
<evidence type="ECO:0000256" key="6">
    <source>
        <dbReference type="ARBA" id="ARBA00022692"/>
    </source>
</evidence>
<protein>
    <submittedName>
        <fullName evidence="13">Uncharacterized protein</fullName>
    </submittedName>
</protein>
<dbReference type="GO" id="GO:0051377">
    <property type="term" value="F:mannose-ethanolamine phosphotransferase activity"/>
    <property type="evidence" value="ECO:0000318"/>
    <property type="project" value="GO_Central"/>
</dbReference>
<feature type="transmembrane region" description="Helical" evidence="12">
    <location>
        <begin position="714"/>
        <end position="731"/>
    </location>
</feature>
<evidence type="ECO:0000256" key="7">
    <source>
        <dbReference type="ARBA" id="ARBA00022824"/>
    </source>
</evidence>
<keyword evidence="6 12" id="KW-0812">Transmembrane</keyword>
<dbReference type="RefSeq" id="XP_002295211.1">
    <property type="nucleotide sequence ID" value="XM_002295175.1"/>
</dbReference>
<keyword evidence="4" id="KW-0337">GPI-anchor biosynthesis</keyword>
<feature type="transmembrane region" description="Helical" evidence="12">
    <location>
        <begin position="687"/>
        <end position="705"/>
    </location>
</feature>
<dbReference type="SUPFAM" id="SSF53649">
    <property type="entry name" value="Alkaline phosphatase-like"/>
    <property type="match status" value="1"/>
</dbReference>
<keyword evidence="7" id="KW-0256">Endoplasmic reticulum</keyword>
<dbReference type="CDD" id="cd16023">
    <property type="entry name" value="GPI_EPT_3"/>
    <property type="match status" value="1"/>
</dbReference>
<evidence type="ECO:0000256" key="4">
    <source>
        <dbReference type="ARBA" id="ARBA00022502"/>
    </source>
</evidence>
<gene>
    <name evidence="13" type="ORF">THAPSDRAFT_11996</name>
</gene>
<dbReference type="AlphaFoldDB" id="B8CG60"/>
<keyword evidence="5" id="KW-0808">Transferase</keyword>
<keyword evidence="8 12" id="KW-1133">Transmembrane helix</keyword>
<evidence type="ECO:0000256" key="3">
    <source>
        <dbReference type="ARBA" id="ARBA00008695"/>
    </source>
</evidence>
<dbReference type="GO" id="GO:0006506">
    <property type="term" value="P:GPI anchor biosynthetic process"/>
    <property type="evidence" value="ECO:0000318"/>
    <property type="project" value="GO_Central"/>
</dbReference>
<feature type="transmembrane region" description="Helical" evidence="12">
    <location>
        <begin position="976"/>
        <end position="997"/>
    </location>
</feature>
<feature type="transmembrane region" description="Helical" evidence="12">
    <location>
        <begin position="1012"/>
        <end position="1035"/>
    </location>
</feature>
<accession>B8CG60</accession>
<dbReference type="KEGG" id="tps:THAPSDRAFT_11996"/>
<dbReference type="OMA" id="PRRVDSM"/>